<reference evidence="2 3" key="1">
    <citation type="submission" date="2024-02" db="EMBL/GenBank/DDBJ databases">
        <title>High-quality chromosome-scale genome assembly of Pensacola bahiagrass (Paspalum notatum Flugge var. saurae).</title>
        <authorList>
            <person name="Vega J.M."/>
            <person name="Podio M."/>
            <person name="Orjuela J."/>
            <person name="Siena L.A."/>
            <person name="Pessino S.C."/>
            <person name="Combes M.C."/>
            <person name="Mariac C."/>
            <person name="Albertini E."/>
            <person name="Pupilli F."/>
            <person name="Ortiz J.P.A."/>
            <person name="Leblanc O."/>
        </authorList>
    </citation>
    <scope>NUCLEOTIDE SEQUENCE [LARGE SCALE GENOMIC DNA]</scope>
    <source>
        <strain evidence="2">R1</strain>
        <tissue evidence="2">Leaf</tissue>
    </source>
</reference>
<evidence type="ECO:0000256" key="1">
    <source>
        <dbReference type="SAM" id="MobiDB-lite"/>
    </source>
</evidence>
<accession>A0AAQ3UL20</accession>
<feature type="compositionally biased region" description="Basic and acidic residues" evidence="1">
    <location>
        <begin position="21"/>
        <end position="31"/>
    </location>
</feature>
<protein>
    <submittedName>
        <fullName evidence="2">Uncharacterized protein</fullName>
    </submittedName>
</protein>
<dbReference type="SUPFAM" id="SSF53098">
    <property type="entry name" value="Ribonuclease H-like"/>
    <property type="match status" value="1"/>
</dbReference>
<dbReference type="Gene3D" id="3.30.420.10">
    <property type="entry name" value="Ribonuclease H-like superfamily/Ribonuclease H"/>
    <property type="match status" value="1"/>
</dbReference>
<proteinExistence type="predicted"/>
<evidence type="ECO:0000313" key="2">
    <source>
        <dbReference type="EMBL" id="WVZ94185.1"/>
    </source>
</evidence>
<dbReference type="Proteomes" id="UP001341281">
    <property type="component" value="Chromosome 09"/>
</dbReference>
<name>A0AAQ3UL20_PASNO</name>
<dbReference type="AlphaFoldDB" id="A0AAQ3UL20"/>
<dbReference type="EMBL" id="CP144753">
    <property type="protein sequence ID" value="WVZ94185.1"/>
    <property type="molecule type" value="Genomic_DNA"/>
</dbReference>
<sequence length="177" mass="19863">MACHGPRCPIGTPCSPPSSARTHEADGHQVTHDVGLPPSVDGQSEAANKVIVMYLRRLTGDRPRRWLQWLPWAEYVFNTAYQSSLRDTPFRVVYGRDPPSIRSYEPGDTRVAAVARTMAEREEFLADVRHRPERRRLSRRSTTTRRIATSPIGWAIGCFSASATAPRRPWALLVPAS</sequence>
<organism evidence="2 3">
    <name type="scientific">Paspalum notatum var. saurae</name>
    <dbReference type="NCBI Taxonomy" id="547442"/>
    <lineage>
        <taxon>Eukaryota</taxon>
        <taxon>Viridiplantae</taxon>
        <taxon>Streptophyta</taxon>
        <taxon>Embryophyta</taxon>
        <taxon>Tracheophyta</taxon>
        <taxon>Spermatophyta</taxon>
        <taxon>Magnoliopsida</taxon>
        <taxon>Liliopsida</taxon>
        <taxon>Poales</taxon>
        <taxon>Poaceae</taxon>
        <taxon>PACMAD clade</taxon>
        <taxon>Panicoideae</taxon>
        <taxon>Andropogonodae</taxon>
        <taxon>Paspaleae</taxon>
        <taxon>Paspalinae</taxon>
        <taxon>Paspalum</taxon>
    </lineage>
</organism>
<dbReference type="InterPro" id="IPR036397">
    <property type="entry name" value="RNaseH_sf"/>
</dbReference>
<evidence type="ECO:0000313" key="3">
    <source>
        <dbReference type="Proteomes" id="UP001341281"/>
    </source>
</evidence>
<gene>
    <name evidence="2" type="ORF">U9M48_040109</name>
</gene>
<dbReference type="InterPro" id="IPR012337">
    <property type="entry name" value="RNaseH-like_sf"/>
</dbReference>
<dbReference type="GO" id="GO:0003676">
    <property type="term" value="F:nucleic acid binding"/>
    <property type="evidence" value="ECO:0007669"/>
    <property type="project" value="InterPro"/>
</dbReference>
<feature type="region of interest" description="Disordered" evidence="1">
    <location>
        <begin position="11"/>
        <end position="31"/>
    </location>
</feature>
<keyword evidence="3" id="KW-1185">Reference proteome</keyword>